<evidence type="ECO:0000256" key="3">
    <source>
        <dbReference type="ARBA" id="ARBA00022691"/>
    </source>
</evidence>
<dbReference type="PROSITE" id="PS51682">
    <property type="entry name" value="SAM_OMT_I"/>
    <property type="match status" value="1"/>
</dbReference>
<dbReference type="GO" id="GO:0030488">
    <property type="term" value="P:tRNA methylation"/>
    <property type="evidence" value="ECO:0007669"/>
    <property type="project" value="UniProtKB-UniRule"/>
</dbReference>
<dbReference type="GO" id="GO:0016300">
    <property type="term" value="F:tRNA (uridine) methyltransferase activity"/>
    <property type="evidence" value="ECO:0007669"/>
    <property type="project" value="UniProtKB-UniRule"/>
</dbReference>
<dbReference type="EC" id="2.1.1.-" evidence="4"/>
<comment type="subunit">
    <text evidence="4">Homodimer.</text>
</comment>
<keyword evidence="3 4" id="KW-0949">S-adenosyl-L-methionine</keyword>
<sequence length="212" mass="24659">MDKNQEYLLELMNYNNNDIESLRAYAEENRVPIVDKMSLEAIKQVLRIKQPHHILELGTAIGYSAMQFASVSPDIHITTIERDTAMQEQASQNIEHFGYQQQITMIKGDAREQFETLKDMAFDIIFIDAAKAQTQRFFETYEPLLNLGGLVITDNILYHDFVADIDVVRSRNVRQMVKKLQKYNDWLVQHPRYETNFLNIDDGVAISVKKEN</sequence>
<dbReference type="EMBL" id="PPPX01000001">
    <property type="protein sequence ID" value="POA10127.1"/>
    <property type="molecule type" value="Genomic_DNA"/>
</dbReference>
<dbReference type="AlphaFoldDB" id="A0A2K4FFP4"/>
<dbReference type="OrthoDB" id="9799672at2"/>
<dbReference type="GO" id="GO:0000287">
    <property type="term" value="F:magnesium ion binding"/>
    <property type="evidence" value="ECO:0007669"/>
    <property type="project" value="UniProtKB-UniRule"/>
</dbReference>
<evidence type="ECO:0000256" key="1">
    <source>
        <dbReference type="ARBA" id="ARBA00022603"/>
    </source>
</evidence>
<feature type="binding site" evidence="4">
    <location>
        <position position="34"/>
    </location>
    <ligand>
        <name>S-adenosyl-L-methionine</name>
        <dbReference type="ChEBI" id="CHEBI:59789"/>
    </ligand>
</feature>
<feature type="binding site" evidence="4">
    <location>
        <position position="81"/>
    </location>
    <ligand>
        <name>S-adenosyl-L-methionine</name>
        <dbReference type="ChEBI" id="CHEBI:59789"/>
    </ligand>
</feature>
<comment type="similarity">
    <text evidence="4">Belongs to the class I-like SAM-binding methyltransferase superfamily. Cation-dependent O-methyltransferase family.</text>
</comment>
<dbReference type="Gene3D" id="3.40.50.150">
    <property type="entry name" value="Vaccinia Virus protein VP39"/>
    <property type="match status" value="1"/>
</dbReference>
<dbReference type="InterPro" id="IPR043675">
    <property type="entry name" value="TrmR_methyltr"/>
</dbReference>
<evidence type="ECO:0000256" key="4">
    <source>
        <dbReference type="HAMAP-Rule" id="MF_02217"/>
    </source>
</evidence>
<keyword evidence="4" id="KW-0460">Magnesium</keyword>
<feature type="binding site" evidence="4">
    <location>
        <position position="128"/>
    </location>
    <ligand>
        <name>S-adenosyl-L-methionine</name>
        <dbReference type="ChEBI" id="CHEBI:59789"/>
    </ligand>
</feature>
<keyword evidence="4" id="KW-0479">Metal-binding</keyword>
<dbReference type="PANTHER" id="PTHR43836">
    <property type="entry name" value="CATECHOL O-METHYLTRANSFERASE 1-RELATED"/>
    <property type="match status" value="1"/>
</dbReference>
<keyword evidence="4" id="KW-0819">tRNA processing</keyword>
<protein>
    <recommendedName>
        <fullName evidence="4">tRNA 5-hydroxyuridine methyltransferase</fullName>
        <ecNumber evidence="4">2.1.1.-</ecNumber>
    </recommendedName>
    <alternativeName>
        <fullName evidence="4">ho5U methyltransferase</fullName>
    </alternativeName>
</protein>
<dbReference type="GeneID" id="98297720"/>
<feature type="binding site" evidence="4">
    <location>
        <position position="128"/>
    </location>
    <ligand>
        <name>Mg(2+)</name>
        <dbReference type="ChEBI" id="CHEBI:18420"/>
    </ligand>
</feature>
<feature type="binding site" evidence="4">
    <location>
        <position position="155"/>
    </location>
    <ligand>
        <name>Mg(2+)</name>
        <dbReference type="ChEBI" id="CHEBI:18420"/>
    </ligand>
</feature>
<dbReference type="SUPFAM" id="SSF53335">
    <property type="entry name" value="S-adenosyl-L-methionine-dependent methyltransferases"/>
    <property type="match status" value="1"/>
</dbReference>
<dbReference type="InterPro" id="IPR029063">
    <property type="entry name" value="SAM-dependent_MTases_sf"/>
</dbReference>
<dbReference type="RefSeq" id="WP_103371395.1">
    <property type="nucleotide sequence ID" value="NZ_CBCRVO010000001.1"/>
</dbReference>
<comment type="caution">
    <text evidence="5">The sequence shown here is derived from an EMBL/GenBank/DDBJ whole genome shotgun (WGS) entry which is preliminary data.</text>
</comment>
<feature type="binding site" evidence="4">
    <location>
        <position position="64"/>
    </location>
    <ligand>
        <name>S-adenosyl-L-methionine</name>
        <dbReference type="ChEBI" id="CHEBI:59789"/>
    </ligand>
</feature>
<comment type="function">
    <text evidence="4">Catalyzes the methylation of 5-hydroxyuridine (ho5U) to form 5-methoxyuridine (mo5U) at position 34 in tRNAs.</text>
</comment>
<feature type="binding site" evidence="4">
    <location>
        <begin position="109"/>
        <end position="110"/>
    </location>
    <ligand>
        <name>S-adenosyl-L-methionine</name>
        <dbReference type="ChEBI" id="CHEBI:59789"/>
    </ligand>
</feature>
<reference evidence="5 6" key="1">
    <citation type="submission" date="2017-08" db="EMBL/GenBank/DDBJ databases">
        <title>Draft genome sequences of 64 type strains of genus Staph aureus.</title>
        <authorList>
            <person name="Cole K."/>
            <person name="Golubchik T."/>
            <person name="Russell J."/>
            <person name="Foster D."/>
            <person name="Llewelyn M."/>
            <person name="Wilson D."/>
            <person name="Crook D."/>
            <person name="Paul J."/>
        </authorList>
    </citation>
    <scope>NUCLEOTIDE SEQUENCE [LARGE SCALE GENOMIC DNA]</scope>
    <source>
        <strain evidence="5 6">DSM 29875</strain>
    </source>
</reference>
<dbReference type="HAMAP" id="MF_02217">
    <property type="entry name" value="TrmR_methyltr"/>
    <property type="match status" value="1"/>
</dbReference>
<dbReference type="InterPro" id="IPR002935">
    <property type="entry name" value="SAM_O-MeTrfase"/>
</dbReference>
<keyword evidence="6" id="KW-1185">Reference proteome</keyword>
<feature type="binding site" evidence="4">
    <location>
        <position position="154"/>
    </location>
    <ligand>
        <name>Mg(2+)</name>
        <dbReference type="ChEBI" id="CHEBI:18420"/>
    </ligand>
</feature>
<dbReference type="PANTHER" id="PTHR43836:SF2">
    <property type="entry name" value="CATECHOL O-METHYLTRANSFERASE 1-RELATED"/>
    <property type="match status" value="1"/>
</dbReference>
<dbReference type="GO" id="GO:0008171">
    <property type="term" value="F:O-methyltransferase activity"/>
    <property type="evidence" value="ECO:0007669"/>
    <property type="project" value="InterPro"/>
</dbReference>
<evidence type="ECO:0000256" key="2">
    <source>
        <dbReference type="ARBA" id="ARBA00022679"/>
    </source>
</evidence>
<proteinExistence type="inferred from homology"/>
<name>A0A2K4FFP4_9STAP</name>
<dbReference type="CDD" id="cd02440">
    <property type="entry name" value="AdoMet_MTases"/>
    <property type="match status" value="1"/>
</dbReference>
<gene>
    <name evidence="4" type="primary">trmR</name>
    <name evidence="5" type="ORF">CD039_05100</name>
</gene>
<keyword evidence="1 4" id="KW-0489">Methyltransferase</keyword>
<accession>A0A2K4FFP4</accession>
<keyword evidence="2 4" id="KW-0808">Transferase</keyword>
<evidence type="ECO:0000313" key="6">
    <source>
        <dbReference type="Proteomes" id="UP000242712"/>
    </source>
</evidence>
<dbReference type="Proteomes" id="UP000242712">
    <property type="component" value="Unassembled WGS sequence"/>
</dbReference>
<comment type="catalytic activity">
    <reaction evidence="4">
        <text>5-hydroxyuridine(34) in tRNA + S-adenosyl-L-methionine = 5-methoxyuridine(34) in tRNA + S-adenosyl-L-homocysteine + H(+)</text>
        <dbReference type="Rhea" id="RHEA:60524"/>
        <dbReference type="Rhea" id="RHEA-COMP:13381"/>
        <dbReference type="Rhea" id="RHEA-COMP:15591"/>
        <dbReference type="ChEBI" id="CHEBI:15378"/>
        <dbReference type="ChEBI" id="CHEBI:57856"/>
        <dbReference type="ChEBI" id="CHEBI:59789"/>
        <dbReference type="ChEBI" id="CHEBI:136877"/>
        <dbReference type="ChEBI" id="CHEBI:143860"/>
    </reaction>
</comment>
<evidence type="ECO:0000313" key="5">
    <source>
        <dbReference type="EMBL" id="POA10127.1"/>
    </source>
</evidence>
<dbReference type="Pfam" id="PF01596">
    <property type="entry name" value="Methyltransf_3"/>
    <property type="match status" value="1"/>
</dbReference>
<organism evidence="5 6">
    <name type="scientific">Staphylococcus argensis</name>
    <dbReference type="NCBI Taxonomy" id="1607738"/>
    <lineage>
        <taxon>Bacteria</taxon>
        <taxon>Bacillati</taxon>
        <taxon>Bacillota</taxon>
        <taxon>Bacilli</taxon>
        <taxon>Bacillales</taxon>
        <taxon>Staphylococcaceae</taxon>
        <taxon>Staphylococcus</taxon>
    </lineage>
</organism>